<feature type="region of interest" description="Disordered" evidence="1">
    <location>
        <begin position="1"/>
        <end position="50"/>
    </location>
</feature>
<accession>A0ABR0FYY8</accession>
<organism evidence="2 3">
    <name type="scientific">Podospora bellae-mahoneyi</name>
    <dbReference type="NCBI Taxonomy" id="2093777"/>
    <lineage>
        <taxon>Eukaryota</taxon>
        <taxon>Fungi</taxon>
        <taxon>Dikarya</taxon>
        <taxon>Ascomycota</taxon>
        <taxon>Pezizomycotina</taxon>
        <taxon>Sordariomycetes</taxon>
        <taxon>Sordariomycetidae</taxon>
        <taxon>Sordariales</taxon>
        <taxon>Podosporaceae</taxon>
        <taxon>Podospora</taxon>
    </lineage>
</organism>
<feature type="compositionally biased region" description="Basic and acidic residues" evidence="1">
    <location>
        <begin position="21"/>
        <end position="32"/>
    </location>
</feature>
<keyword evidence="3" id="KW-1185">Reference proteome</keyword>
<evidence type="ECO:0000313" key="3">
    <source>
        <dbReference type="Proteomes" id="UP001322138"/>
    </source>
</evidence>
<proteinExistence type="predicted"/>
<gene>
    <name evidence="2" type="ORF">QC761_0013510</name>
</gene>
<evidence type="ECO:0000313" key="2">
    <source>
        <dbReference type="EMBL" id="KAK4648671.1"/>
    </source>
</evidence>
<dbReference type="EMBL" id="JAFFGZ010000001">
    <property type="protein sequence ID" value="KAK4648671.1"/>
    <property type="molecule type" value="Genomic_DNA"/>
</dbReference>
<dbReference type="Proteomes" id="UP001322138">
    <property type="component" value="Unassembled WGS sequence"/>
</dbReference>
<comment type="caution">
    <text evidence="2">The sequence shown here is derived from an EMBL/GenBank/DDBJ whole genome shotgun (WGS) entry which is preliminary data.</text>
</comment>
<protein>
    <submittedName>
        <fullName evidence="2">Uncharacterized protein</fullName>
    </submittedName>
</protein>
<dbReference type="GeneID" id="87891034"/>
<evidence type="ECO:0000256" key="1">
    <source>
        <dbReference type="SAM" id="MobiDB-lite"/>
    </source>
</evidence>
<dbReference type="RefSeq" id="XP_062737646.1">
    <property type="nucleotide sequence ID" value="XM_062871960.1"/>
</dbReference>
<sequence length="84" mass="9627">MQRRESQSLGIIHAELPEDPVLFKETEPSPTKERRRTRSQAQPWSPIPAQRFVCPPSARLARLTLTFFWLDNGESEGKSLVEPP</sequence>
<name>A0ABR0FYY8_9PEZI</name>
<reference evidence="2 3" key="1">
    <citation type="journal article" date="2023" name="bioRxiv">
        <title>High-quality genome assemblies of four members of thePodospora anserinaspecies complex.</title>
        <authorList>
            <person name="Ament-Velasquez S.L."/>
            <person name="Vogan A.A."/>
            <person name="Wallerman O."/>
            <person name="Hartmann F."/>
            <person name="Gautier V."/>
            <person name="Silar P."/>
            <person name="Giraud T."/>
            <person name="Johannesson H."/>
        </authorList>
    </citation>
    <scope>NUCLEOTIDE SEQUENCE [LARGE SCALE GENOMIC DNA]</scope>
    <source>
        <strain evidence="2 3">CBS 112042</strain>
    </source>
</reference>